<reference evidence="1 2" key="1">
    <citation type="submission" date="2022-05" db="EMBL/GenBank/DDBJ databases">
        <authorList>
            <consortium name="Genoscope - CEA"/>
            <person name="William W."/>
        </authorList>
    </citation>
    <scope>NUCLEOTIDE SEQUENCE [LARGE SCALE GENOMIC DNA]</scope>
</reference>
<dbReference type="EMBL" id="CALNXK010000244">
    <property type="protein sequence ID" value="CAH3178728.1"/>
    <property type="molecule type" value="Genomic_DNA"/>
</dbReference>
<accession>A0ABN8RKS1</accession>
<feature type="non-terminal residue" evidence="1">
    <location>
        <position position="119"/>
    </location>
</feature>
<gene>
    <name evidence="1" type="ORF">PLOB_00021016</name>
</gene>
<evidence type="ECO:0000313" key="2">
    <source>
        <dbReference type="Proteomes" id="UP001159405"/>
    </source>
</evidence>
<evidence type="ECO:0000313" key="1">
    <source>
        <dbReference type="EMBL" id="CAH3178728.1"/>
    </source>
</evidence>
<protein>
    <submittedName>
        <fullName evidence="1">Uncharacterized protein</fullName>
    </submittedName>
</protein>
<comment type="caution">
    <text evidence="1">The sequence shown here is derived from an EMBL/GenBank/DDBJ whole genome shotgun (WGS) entry which is preliminary data.</text>
</comment>
<proteinExistence type="predicted"/>
<sequence length="119" mass="13596">MTHNHSLTRNIFASNLEDTITSGNIISDLTDHFSQFCILNSSNNLFDLQSTKMLVRDFSNYSEAKFLNELSQLDLTGAVSGLNDVKKSFSVFYNKLKKPLNKHAPFKPISKRKKKRLLK</sequence>
<name>A0ABN8RKS1_9CNID</name>
<dbReference type="Proteomes" id="UP001159405">
    <property type="component" value="Unassembled WGS sequence"/>
</dbReference>
<keyword evidence="2" id="KW-1185">Reference proteome</keyword>
<organism evidence="1 2">
    <name type="scientific">Porites lobata</name>
    <dbReference type="NCBI Taxonomy" id="104759"/>
    <lineage>
        <taxon>Eukaryota</taxon>
        <taxon>Metazoa</taxon>
        <taxon>Cnidaria</taxon>
        <taxon>Anthozoa</taxon>
        <taxon>Hexacorallia</taxon>
        <taxon>Scleractinia</taxon>
        <taxon>Fungiina</taxon>
        <taxon>Poritidae</taxon>
        <taxon>Porites</taxon>
    </lineage>
</organism>